<dbReference type="EMBL" id="GGEC01078819">
    <property type="protein sequence ID" value="MBX59303.1"/>
    <property type="molecule type" value="Transcribed_RNA"/>
</dbReference>
<dbReference type="AlphaFoldDB" id="A0A2P2PXC5"/>
<protein>
    <submittedName>
        <fullName evidence="1">Uncharacterized protein</fullName>
    </submittedName>
</protein>
<reference evidence="1" key="1">
    <citation type="submission" date="2018-02" db="EMBL/GenBank/DDBJ databases">
        <title>Rhizophora mucronata_Transcriptome.</title>
        <authorList>
            <person name="Meera S.P."/>
            <person name="Sreeshan A."/>
            <person name="Augustine A."/>
        </authorList>
    </citation>
    <scope>NUCLEOTIDE SEQUENCE</scope>
    <source>
        <tissue evidence="1">Leaf</tissue>
    </source>
</reference>
<evidence type="ECO:0000313" key="1">
    <source>
        <dbReference type="EMBL" id="MBX59303.1"/>
    </source>
</evidence>
<accession>A0A2P2PXC5</accession>
<sequence>MCNYYLSSKMRNTNPTCTGIGWR</sequence>
<organism evidence="1">
    <name type="scientific">Rhizophora mucronata</name>
    <name type="common">Asiatic mangrove</name>
    <dbReference type="NCBI Taxonomy" id="61149"/>
    <lineage>
        <taxon>Eukaryota</taxon>
        <taxon>Viridiplantae</taxon>
        <taxon>Streptophyta</taxon>
        <taxon>Embryophyta</taxon>
        <taxon>Tracheophyta</taxon>
        <taxon>Spermatophyta</taxon>
        <taxon>Magnoliopsida</taxon>
        <taxon>eudicotyledons</taxon>
        <taxon>Gunneridae</taxon>
        <taxon>Pentapetalae</taxon>
        <taxon>rosids</taxon>
        <taxon>fabids</taxon>
        <taxon>Malpighiales</taxon>
        <taxon>Rhizophoraceae</taxon>
        <taxon>Rhizophora</taxon>
    </lineage>
</organism>
<name>A0A2P2PXC5_RHIMU</name>
<proteinExistence type="predicted"/>